<dbReference type="InParanoid" id="A0A2K2DKD2"/>
<evidence type="ECO:0000313" key="1">
    <source>
        <dbReference type="EMBL" id="PNT74731.1"/>
    </source>
</evidence>
<name>A0A2K2DKD2_BRADI</name>
<reference evidence="2" key="3">
    <citation type="submission" date="2018-08" db="UniProtKB">
        <authorList>
            <consortium name="EnsemblPlants"/>
        </authorList>
    </citation>
    <scope>IDENTIFICATION</scope>
    <source>
        <strain evidence="2">cv. Bd21</strain>
    </source>
</reference>
<reference evidence="1" key="2">
    <citation type="submission" date="2017-06" db="EMBL/GenBank/DDBJ databases">
        <title>WGS assembly of Brachypodium distachyon.</title>
        <authorList>
            <consortium name="The International Brachypodium Initiative"/>
            <person name="Lucas S."/>
            <person name="Harmon-Smith M."/>
            <person name="Lail K."/>
            <person name="Tice H."/>
            <person name="Grimwood J."/>
            <person name="Bruce D."/>
            <person name="Barry K."/>
            <person name="Shu S."/>
            <person name="Lindquist E."/>
            <person name="Wang M."/>
            <person name="Pitluck S."/>
            <person name="Vogel J.P."/>
            <person name="Garvin D.F."/>
            <person name="Mockler T.C."/>
            <person name="Schmutz J."/>
            <person name="Rokhsar D."/>
            <person name="Bevan M.W."/>
        </authorList>
    </citation>
    <scope>NUCLEOTIDE SEQUENCE</scope>
    <source>
        <strain evidence="1">Bd21</strain>
    </source>
</reference>
<organism evidence="1">
    <name type="scientific">Brachypodium distachyon</name>
    <name type="common">Purple false brome</name>
    <name type="synonym">Trachynia distachya</name>
    <dbReference type="NCBI Taxonomy" id="15368"/>
    <lineage>
        <taxon>Eukaryota</taxon>
        <taxon>Viridiplantae</taxon>
        <taxon>Streptophyta</taxon>
        <taxon>Embryophyta</taxon>
        <taxon>Tracheophyta</taxon>
        <taxon>Spermatophyta</taxon>
        <taxon>Magnoliopsida</taxon>
        <taxon>Liliopsida</taxon>
        <taxon>Poales</taxon>
        <taxon>Poaceae</taxon>
        <taxon>BOP clade</taxon>
        <taxon>Pooideae</taxon>
        <taxon>Stipodae</taxon>
        <taxon>Brachypodieae</taxon>
        <taxon>Brachypodium</taxon>
    </lineage>
</organism>
<protein>
    <submittedName>
        <fullName evidence="1 2">Uncharacterized protein</fullName>
    </submittedName>
</protein>
<keyword evidence="3" id="KW-1185">Reference proteome</keyword>
<evidence type="ECO:0000313" key="2">
    <source>
        <dbReference type="EnsemblPlants" id="PNT74731"/>
    </source>
</evidence>
<dbReference type="EnsemblPlants" id="PNT74731">
    <property type="protein sequence ID" value="PNT74731"/>
    <property type="gene ID" value="BRADI_1g21112v3"/>
</dbReference>
<dbReference type="Proteomes" id="UP000008810">
    <property type="component" value="Chromosome 1"/>
</dbReference>
<accession>A0A2K2DKD2</accession>
<proteinExistence type="predicted"/>
<dbReference type="EMBL" id="CM000880">
    <property type="protein sequence ID" value="PNT74731.1"/>
    <property type="molecule type" value="Genomic_DNA"/>
</dbReference>
<sequence length="83" mass="9165">MAEGEGGERGGRELWSGDWTCRTRHPHDGVEEDDPRRYSCCCGSCVAAIAIDNIGGQKRTGALSEDCLLKTNLIFLIRRGRQI</sequence>
<reference evidence="1 2" key="1">
    <citation type="journal article" date="2010" name="Nature">
        <title>Genome sequencing and analysis of the model grass Brachypodium distachyon.</title>
        <authorList>
            <consortium name="International Brachypodium Initiative"/>
        </authorList>
    </citation>
    <scope>NUCLEOTIDE SEQUENCE [LARGE SCALE GENOMIC DNA]</scope>
    <source>
        <strain evidence="1 2">Bd21</strain>
    </source>
</reference>
<dbReference type="Gramene" id="PNT74731">
    <property type="protein sequence ID" value="PNT74731"/>
    <property type="gene ID" value="BRADI_1g21112v3"/>
</dbReference>
<gene>
    <name evidence="1" type="ORF">BRADI_1g21112v3</name>
</gene>
<dbReference type="AlphaFoldDB" id="A0A2K2DKD2"/>
<evidence type="ECO:0000313" key="3">
    <source>
        <dbReference type="Proteomes" id="UP000008810"/>
    </source>
</evidence>